<dbReference type="AlphaFoldDB" id="A0A7H9B6X9"/>
<gene>
    <name evidence="2" type="ORF">HG535_0G02010</name>
</gene>
<dbReference type="GeneID" id="59238100"/>
<evidence type="ECO:0000313" key="3">
    <source>
        <dbReference type="Proteomes" id="UP000509704"/>
    </source>
</evidence>
<reference evidence="2 3" key="1">
    <citation type="submission" date="2020-07" db="EMBL/GenBank/DDBJ databases">
        <title>The yeast mating-type switching endonuclease HO is a domesticated member of an unorthodox homing genetic element family.</title>
        <authorList>
            <person name="Coughlan A.Y."/>
            <person name="Lombardi L."/>
            <person name="Braun-Galleani S."/>
            <person name="Martos A.R."/>
            <person name="Galeote V."/>
            <person name="Bigey F."/>
            <person name="Dequin S."/>
            <person name="Byrne K.P."/>
            <person name="Wolfe K.H."/>
        </authorList>
    </citation>
    <scope>NUCLEOTIDE SEQUENCE [LARGE SCALE GENOMIC DNA]</scope>
    <source>
        <strain evidence="2 3">NRRL Y-6702</strain>
    </source>
</reference>
<keyword evidence="3" id="KW-1185">Reference proteome</keyword>
<evidence type="ECO:0000313" key="2">
    <source>
        <dbReference type="EMBL" id="QLG74317.1"/>
    </source>
</evidence>
<accession>A0A7H9B6X9</accession>
<name>A0A7H9B6X9_ZYGMR</name>
<dbReference type="KEGG" id="zmk:HG535_0G02010"/>
<organism evidence="2 3">
    <name type="scientific">Zygotorulaspora mrakii</name>
    <name type="common">Zygosaccharomyces mrakii</name>
    <dbReference type="NCBI Taxonomy" id="42260"/>
    <lineage>
        <taxon>Eukaryota</taxon>
        <taxon>Fungi</taxon>
        <taxon>Dikarya</taxon>
        <taxon>Ascomycota</taxon>
        <taxon>Saccharomycotina</taxon>
        <taxon>Saccharomycetes</taxon>
        <taxon>Saccharomycetales</taxon>
        <taxon>Saccharomycetaceae</taxon>
        <taxon>Zygotorulaspora</taxon>
    </lineage>
</organism>
<protein>
    <submittedName>
        <fullName evidence="2">Uncharacterized protein</fullName>
    </submittedName>
</protein>
<evidence type="ECO:0000256" key="1">
    <source>
        <dbReference type="SAM" id="MobiDB-lite"/>
    </source>
</evidence>
<proteinExistence type="predicted"/>
<dbReference type="RefSeq" id="XP_037146042.1">
    <property type="nucleotide sequence ID" value="XM_037290147.1"/>
</dbReference>
<dbReference type="EMBL" id="CP058610">
    <property type="protein sequence ID" value="QLG74317.1"/>
    <property type="molecule type" value="Genomic_DNA"/>
</dbReference>
<feature type="region of interest" description="Disordered" evidence="1">
    <location>
        <begin position="1"/>
        <end position="26"/>
    </location>
</feature>
<sequence length="155" mass="17108">MSGRPVLTFSDTPHRTRTAGLSGGPISQAMGVPATAHRHSSCRSALHHRDALAAIAAALCSYLSHRCMTMGRRILCSDWSMPLTALKKKLVRCVTRKVFLFSVQLDDAVKKNIIALKGQVWPGVAWISLTSMGSRRKRMKLYKYQLNVLLGGFLV</sequence>
<dbReference type="Proteomes" id="UP000509704">
    <property type="component" value="Chromosome 7"/>
</dbReference>